<feature type="compositionally biased region" description="Polar residues" evidence="1">
    <location>
        <begin position="48"/>
        <end position="57"/>
    </location>
</feature>
<feature type="region of interest" description="Disordered" evidence="1">
    <location>
        <begin position="119"/>
        <end position="196"/>
    </location>
</feature>
<feature type="compositionally biased region" description="Basic and acidic residues" evidence="1">
    <location>
        <begin position="1"/>
        <end position="14"/>
    </location>
</feature>
<feature type="compositionally biased region" description="Gly residues" evidence="1">
    <location>
        <begin position="15"/>
        <end position="36"/>
    </location>
</feature>
<gene>
    <name evidence="3" type="ORF">KIPB_000154</name>
</gene>
<feature type="compositionally biased region" description="Acidic residues" evidence="1">
    <location>
        <begin position="1042"/>
        <end position="1058"/>
    </location>
</feature>
<evidence type="ECO:0000313" key="4">
    <source>
        <dbReference type="Proteomes" id="UP000265618"/>
    </source>
</evidence>
<accession>A0A9K3CLM6</accession>
<comment type="caution">
    <text evidence="3">The sequence shown here is derived from an EMBL/GenBank/DDBJ whole genome shotgun (WGS) entry which is preliminary data.</text>
</comment>
<feature type="non-terminal residue" evidence="3">
    <location>
        <position position="1"/>
    </location>
</feature>
<feature type="compositionally biased region" description="Gly residues" evidence="1">
    <location>
        <begin position="119"/>
        <end position="139"/>
    </location>
</feature>
<evidence type="ECO:0000256" key="1">
    <source>
        <dbReference type="SAM" id="MobiDB-lite"/>
    </source>
</evidence>
<evidence type="ECO:0000259" key="2">
    <source>
        <dbReference type="Pfam" id="PF25560"/>
    </source>
</evidence>
<feature type="region of interest" description="Disordered" evidence="1">
    <location>
        <begin position="1"/>
        <end position="85"/>
    </location>
</feature>
<keyword evidence="4" id="KW-1185">Reference proteome</keyword>
<name>A0A9K3CLM6_9EUKA</name>
<dbReference type="EMBL" id="BDIP01000016">
    <property type="protein sequence ID" value="GIQ79503.1"/>
    <property type="molecule type" value="Genomic_DNA"/>
</dbReference>
<organism evidence="3 4">
    <name type="scientific">Kipferlia bialata</name>
    <dbReference type="NCBI Taxonomy" id="797122"/>
    <lineage>
        <taxon>Eukaryota</taxon>
        <taxon>Metamonada</taxon>
        <taxon>Carpediemonas-like organisms</taxon>
        <taxon>Kipferlia</taxon>
    </lineage>
</organism>
<dbReference type="AlphaFoldDB" id="A0A9K3CLM6"/>
<feature type="compositionally biased region" description="Gly residues" evidence="1">
    <location>
        <begin position="70"/>
        <end position="85"/>
    </location>
</feature>
<reference evidence="3 4" key="1">
    <citation type="journal article" date="2018" name="PLoS ONE">
        <title>The draft genome of Kipferlia bialata reveals reductive genome evolution in fornicate parasites.</title>
        <authorList>
            <person name="Tanifuji G."/>
            <person name="Takabayashi S."/>
            <person name="Kume K."/>
            <person name="Takagi M."/>
            <person name="Nakayama T."/>
            <person name="Kamikawa R."/>
            <person name="Inagaki Y."/>
            <person name="Hashimoto T."/>
        </authorList>
    </citation>
    <scope>NUCLEOTIDE SEQUENCE [LARGE SCALE GENOMIC DNA]</scope>
    <source>
        <strain evidence="3">NY0173</strain>
    </source>
</reference>
<feature type="region of interest" description="Disordered" evidence="1">
    <location>
        <begin position="1042"/>
        <end position="1073"/>
    </location>
</feature>
<feature type="domain" description="DUF7932" evidence="2">
    <location>
        <begin position="231"/>
        <end position="278"/>
    </location>
</feature>
<dbReference type="Pfam" id="PF25560">
    <property type="entry name" value="DUF7932"/>
    <property type="match status" value="1"/>
</dbReference>
<dbReference type="InterPro" id="IPR057692">
    <property type="entry name" value="DUF7932"/>
</dbReference>
<dbReference type="Proteomes" id="UP000265618">
    <property type="component" value="Unassembled WGS sequence"/>
</dbReference>
<evidence type="ECO:0000313" key="3">
    <source>
        <dbReference type="EMBL" id="GIQ79503.1"/>
    </source>
</evidence>
<protein>
    <recommendedName>
        <fullName evidence="2">DUF7932 domain-containing protein</fullName>
    </recommendedName>
</protein>
<sequence>VYGGRGGDDVHGGRGGDGGCGGTGGQGGKGGDGANGVDGVDGRDGTKHSINGENASRPTPGHPAKDGGRGGDGGHGGDAGHGAPGGAVVIEARESETHLLAMCTYNAAGGAGGVRGEGGAGGRGGPGGMGGTGGAGAQGGAPCRLTTHHGDGRTTVKTGRRGKSYPAAPDGADGLDGDPGEHGNSGLHGRDAPGGTVLFRVLPDSASADPTQDKEPVQPLLVSNTMYHPAVLSCSLMDAEKDGVVEPNSDVFVGDIEVKNCGGLPTPLKHCSINLDTVARGAVAGPDEEDVTVRDGGYQLPQLAPQDTTLINPIDVHTTYADLAKHPELEKLTIHTKDAPETNLVLSYATYQDLLATRRSVHDMGVTAYVKPYQTAVYLQARGREMYRSRMDLDYDARWPLKLTRLDHTSVKLGMGTLFDISMDVENVSRVPLEGDESASGSDDLNNYVDLVLPWNVSAVTVGNSETKVVPVGVPNSEGAVNIQQHLIPRQSGTDKYSPDSIPARVAGAPAVPLAHGYRVYLPKVDALSTERLSLTLSVDCAIDPYLDIPVQARMYYHGRCIQTYGALIIVAPQYTHTQRGLVVADSTMSRRTYLGLTHSLQEMNQPCDVFDAELYKGISWNKPLRQQGMPEDSDEVEEAGWAGQYREGLTVLMAEGQDSVVQDGRVPVASLAPVDPPLNFAKRTHTLSDDLAPSHFLSHFYPSSVEGGMPPALECGTKYPPKGVEAEGARADSALLVVAPSVGHAQADFHGFVRRHHENMGTLTGVSRFPGGMMSRECDMESRLIDKAGSVVDSAIETETPPTKTMRPYPAAPAMPSPMAMEEALAAPVAPGEAVAVGEVTAFSMTLGCMAGGCSKYSQMDREARLKMARDHITNELARRDKKTPGFYHTAVIDGSSVLEGEVGCKALPLGNAAIYRQAVPTLSRVYACARSTLDDRDKTRLTMLRVLPTHQSLQAVCSLLVANAAANQPRLTFTTVPSVCEGDEVEMSVEDVFGAVLLADMQDELRVVVKTGPADGAKELHAQYQSDMAAYNEASLAEGDVDAPEEHEGEGEADSEEDKKSSKTPVPPSYPSIGHADGVSWCPVKLIQVLSAMEVATIAASLPSLLVPMVGALVTAKKACSGKAKLYKGCIDDCLSLLHTLYRSAPQDEERPSCEWLYESGVREKPVVKGGFCSPAVQGQSATGEVVQGTWQTVLKEGKRRMDPRYTPAYSDLNPELVHLLQQVSAADLVVFRE</sequence>
<proteinExistence type="predicted"/>